<evidence type="ECO:0000256" key="3">
    <source>
        <dbReference type="ARBA" id="ARBA00022692"/>
    </source>
</evidence>
<feature type="domain" description="EamA" evidence="7">
    <location>
        <begin position="6"/>
        <end position="135"/>
    </location>
</feature>
<feature type="transmembrane region" description="Helical" evidence="6">
    <location>
        <begin position="147"/>
        <end position="168"/>
    </location>
</feature>
<gene>
    <name evidence="8" type="ORF">VR7878_00663</name>
</gene>
<dbReference type="InterPro" id="IPR050638">
    <property type="entry name" value="AA-Vitamin_Transporters"/>
</dbReference>
<dbReference type="InterPro" id="IPR037185">
    <property type="entry name" value="EmrE-like"/>
</dbReference>
<feature type="transmembrane region" description="Helical" evidence="6">
    <location>
        <begin position="7"/>
        <end position="28"/>
    </location>
</feature>
<keyword evidence="9" id="KW-1185">Reference proteome</keyword>
<dbReference type="STRING" id="1123498.VR7878_00663"/>
<protein>
    <submittedName>
        <fullName evidence="8">Putative DMT superfamily transporter inner membrane protein</fullName>
    </submittedName>
</protein>
<feature type="transmembrane region" description="Helical" evidence="6">
    <location>
        <begin position="64"/>
        <end position="84"/>
    </location>
</feature>
<feature type="transmembrane region" description="Helical" evidence="6">
    <location>
        <begin position="96"/>
        <end position="113"/>
    </location>
</feature>
<keyword evidence="4 6" id="KW-1133">Transmembrane helix</keyword>
<dbReference type="Pfam" id="PF00892">
    <property type="entry name" value="EamA"/>
    <property type="match status" value="2"/>
</dbReference>
<feature type="domain" description="EamA" evidence="7">
    <location>
        <begin position="150"/>
        <end position="286"/>
    </location>
</feature>
<feature type="transmembrane region" description="Helical" evidence="6">
    <location>
        <begin position="34"/>
        <end position="52"/>
    </location>
</feature>
<dbReference type="SUPFAM" id="SSF103481">
    <property type="entry name" value="Multidrug resistance efflux transporter EmrE"/>
    <property type="match status" value="2"/>
</dbReference>
<dbReference type="EMBL" id="FULE01000011">
    <property type="protein sequence ID" value="SJN54181.1"/>
    <property type="molecule type" value="Genomic_DNA"/>
</dbReference>
<organism evidence="8 9">
    <name type="scientific">Vibrio ruber (strain DSM 16370 / JCM 11486 / BCRC 17186 / CECT 7878 / LMG 23124 / VR1)</name>
    <dbReference type="NCBI Taxonomy" id="1123498"/>
    <lineage>
        <taxon>Bacteria</taxon>
        <taxon>Pseudomonadati</taxon>
        <taxon>Pseudomonadota</taxon>
        <taxon>Gammaproteobacteria</taxon>
        <taxon>Vibrionales</taxon>
        <taxon>Vibrionaceae</taxon>
        <taxon>Vibrio</taxon>
    </lineage>
</organism>
<dbReference type="PANTHER" id="PTHR32322">
    <property type="entry name" value="INNER MEMBRANE TRANSPORTER"/>
    <property type="match status" value="1"/>
</dbReference>
<keyword evidence="3 6" id="KW-0812">Transmembrane</keyword>
<keyword evidence="5 6" id="KW-0472">Membrane</keyword>
<evidence type="ECO:0000256" key="1">
    <source>
        <dbReference type="ARBA" id="ARBA00004141"/>
    </source>
</evidence>
<comment type="similarity">
    <text evidence="2">Belongs to the EamA transporter family.</text>
</comment>
<evidence type="ECO:0000256" key="2">
    <source>
        <dbReference type="ARBA" id="ARBA00007362"/>
    </source>
</evidence>
<evidence type="ECO:0000313" key="9">
    <source>
        <dbReference type="Proteomes" id="UP000188276"/>
    </source>
</evidence>
<evidence type="ECO:0000313" key="8">
    <source>
        <dbReference type="EMBL" id="SJN54181.1"/>
    </source>
</evidence>
<dbReference type="AlphaFoldDB" id="A0A1R4LC81"/>
<evidence type="ECO:0000256" key="6">
    <source>
        <dbReference type="SAM" id="Phobius"/>
    </source>
</evidence>
<name>A0A1R4LC81_VIBR1</name>
<dbReference type="PANTHER" id="PTHR32322:SF2">
    <property type="entry name" value="EAMA DOMAIN-CONTAINING PROTEIN"/>
    <property type="match status" value="1"/>
</dbReference>
<feature type="transmembrane region" description="Helical" evidence="6">
    <location>
        <begin position="213"/>
        <end position="236"/>
    </location>
</feature>
<sequence>MINGSLYLITVLIWGTTWFAIALQTGNVPAMVSVFYRFAIASCLLIAILKWSGKLQAINRRDHLFCLLQGVCVFCLNFLCFYSANHYINSGLESVLFSMAIVFNAINGVIFLGQRITYRLAIASLIGISGIVCLFWESVFANDFDTSTLYGIGLCLLGTYGFSLGNMISARHQKRGNDVLSTNAYAMLYGALTMLLIIGVTDTHFTIDTTVSYLGALFYLAIFGTVIGFGTYFALVGRIGTGAAAYATILFPLVALSISTQFEGYVWTQSAMVGLVLILTGNIVMFLKVPPPCRSHARKPLSVNWRRLLSKDHSAHHSRLSLLM</sequence>
<proteinExistence type="inferred from homology"/>
<feature type="transmembrane region" description="Helical" evidence="6">
    <location>
        <begin position="180"/>
        <end position="201"/>
    </location>
</feature>
<feature type="transmembrane region" description="Helical" evidence="6">
    <location>
        <begin position="120"/>
        <end position="141"/>
    </location>
</feature>
<evidence type="ECO:0000256" key="5">
    <source>
        <dbReference type="ARBA" id="ARBA00023136"/>
    </source>
</evidence>
<evidence type="ECO:0000256" key="4">
    <source>
        <dbReference type="ARBA" id="ARBA00022989"/>
    </source>
</evidence>
<dbReference type="GO" id="GO:0016020">
    <property type="term" value="C:membrane"/>
    <property type="evidence" value="ECO:0007669"/>
    <property type="project" value="UniProtKB-SubCell"/>
</dbReference>
<dbReference type="Proteomes" id="UP000188276">
    <property type="component" value="Unassembled WGS sequence"/>
</dbReference>
<reference evidence="9" key="1">
    <citation type="submission" date="2017-02" db="EMBL/GenBank/DDBJ databases">
        <authorList>
            <person name="Rodrigo-Torres L."/>
            <person name="Arahal R.D."/>
            <person name="Lucena T."/>
        </authorList>
    </citation>
    <scope>NUCLEOTIDE SEQUENCE [LARGE SCALE GENOMIC DNA]</scope>
    <source>
        <strain evidence="9">CECT 7878</strain>
    </source>
</reference>
<accession>A0A1R4LC81</accession>
<comment type="subcellular location">
    <subcellularLocation>
        <location evidence="1">Membrane</location>
        <topology evidence="1">Multi-pass membrane protein</topology>
    </subcellularLocation>
</comment>
<dbReference type="InterPro" id="IPR000620">
    <property type="entry name" value="EamA_dom"/>
</dbReference>
<feature type="transmembrane region" description="Helical" evidence="6">
    <location>
        <begin position="266"/>
        <end position="289"/>
    </location>
</feature>
<feature type="transmembrane region" description="Helical" evidence="6">
    <location>
        <begin position="243"/>
        <end position="260"/>
    </location>
</feature>
<evidence type="ECO:0000259" key="7">
    <source>
        <dbReference type="Pfam" id="PF00892"/>
    </source>
</evidence>
<dbReference type="RefSeq" id="WP_205409412.1">
    <property type="nucleotide sequence ID" value="NZ_FULE01000011.1"/>
</dbReference>